<dbReference type="Proteomes" id="UP000076858">
    <property type="component" value="Unassembled WGS sequence"/>
</dbReference>
<sequence length="141" mass="16004">MLHNLELPSIEFVKLLVYKIDKLTSHHFIAKSQSRFSRELKANLSLNQCLLQGDFSQNYSMLSQDSTQSSFFSPPPQCTLPTFIAYINLDGKIISHSMCVFSNDMNHNTAAVQYPAQKSEHRFNFLKPPIGGVVGFLFVFL</sequence>
<evidence type="ECO:0000313" key="1">
    <source>
        <dbReference type="EMBL" id="KZR96408.1"/>
    </source>
</evidence>
<name>A0A164E471_9CRUS</name>
<gene>
    <name evidence="1" type="ORF">APZ42_009265</name>
</gene>
<dbReference type="AlphaFoldDB" id="A0A164E471"/>
<comment type="caution">
    <text evidence="1">The sequence shown here is derived from an EMBL/GenBank/DDBJ whole genome shotgun (WGS) entry which is preliminary data.</text>
</comment>
<dbReference type="STRING" id="35525.A0A164E471"/>
<proteinExistence type="predicted"/>
<protein>
    <submittedName>
        <fullName evidence="1">Cc8L18.2-like protein</fullName>
    </submittedName>
</protein>
<dbReference type="PANTHER" id="PTHR46601">
    <property type="entry name" value="ULP_PROTEASE DOMAIN-CONTAINING PROTEIN"/>
    <property type="match status" value="1"/>
</dbReference>
<dbReference type="PANTHER" id="PTHR46601:SF1">
    <property type="entry name" value="ADF-H DOMAIN-CONTAINING PROTEIN"/>
    <property type="match status" value="1"/>
</dbReference>
<reference evidence="1 2" key="1">
    <citation type="submission" date="2016-03" db="EMBL/GenBank/DDBJ databases">
        <title>EvidentialGene: Evidence-directed Construction of Genes on Genomes.</title>
        <authorList>
            <person name="Gilbert D.G."/>
            <person name="Choi J.-H."/>
            <person name="Mockaitis K."/>
            <person name="Colbourne J."/>
            <person name="Pfrender M."/>
        </authorList>
    </citation>
    <scope>NUCLEOTIDE SEQUENCE [LARGE SCALE GENOMIC DNA]</scope>
    <source>
        <strain evidence="1 2">Xinb3</strain>
        <tissue evidence="1">Complete organism</tissue>
    </source>
</reference>
<accession>A0A164E471</accession>
<evidence type="ECO:0000313" key="2">
    <source>
        <dbReference type="Proteomes" id="UP000076858"/>
    </source>
</evidence>
<keyword evidence="2" id="KW-1185">Reference proteome</keyword>
<organism evidence="1 2">
    <name type="scientific">Daphnia magna</name>
    <dbReference type="NCBI Taxonomy" id="35525"/>
    <lineage>
        <taxon>Eukaryota</taxon>
        <taxon>Metazoa</taxon>
        <taxon>Ecdysozoa</taxon>
        <taxon>Arthropoda</taxon>
        <taxon>Crustacea</taxon>
        <taxon>Branchiopoda</taxon>
        <taxon>Diplostraca</taxon>
        <taxon>Cladocera</taxon>
        <taxon>Anomopoda</taxon>
        <taxon>Daphniidae</taxon>
        <taxon>Daphnia</taxon>
    </lineage>
</organism>
<dbReference type="EMBL" id="LRGB01025006">
    <property type="protein sequence ID" value="KZR96408.1"/>
    <property type="molecule type" value="Genomic_DNA"/>
</dbReference>